<dbReference type="InterPro" id="IPR026082">
    <property type="entry name" value="ABCA"/>
</dbReference>
<protein>
    <recommendedName>
        <fullName evidence="5">ABC transporter domain-containing protein</fullName>
    </recommendedName>
</protein>
<dbReference type="InterPro" id="IPR003439">
    <property type="entry name" value="ABC_transporter-like_ATP-bd"/>
</dbReference>
<keyword evidence="1" id="KW-0813">Transport</keyword>
<dbReference type="InterPro" id="IPR017871">
    <property type="entry name" value="ABC_transporter-like_CS"/>
</dbReference>
<dbReference type="GO" id="GO:0005524">
    <property type="term" value="F:ATP binding"/>
    <property type="evidence" value="ECO:0007669"/>
    <property type="project" value="UniProtKB-KW"/>
</dbReference>
<dbReference type="PROSITE" id="PS00211">
    <property type="entry name" value="ABC_TRANSPORTER_1"/>
    <property type="match status" value="1"/>
</dbReference>
<feature type="domain" description="ABC transporter" evidence="5">
    <location>
        <begin position="346"/>
        <end position="573"/>
    </location>
</feature>
<dbReference type="SMART" id="SM00382">
    <property type="entry name" value="AAA"/>
    <property type="match status" value="1"/>
</dbReference>
<reference evidence="6" key="2">
    <citation type="submission" date="2021-08" db="EMBL/GenBank/DDBJ databases">
        <authorList>
            <person name="Eriksson T."/>
        </authorList>
    </citation>
    <scope>NUCLEOTIDE SEQUENCE</scope>
    <source>
        <strain evidence="6">Stoneville</strain>
        <tissue evidence="6">Whole head</tissue>
    </source>
</reference>
<accession>A0A8J6HJ21</accession>
<dbReference type="CDD" id="cd03263">
    <property type="entry name" value="ABC_subfamily_A"/>
    <property type="match status" value="1"/>
</dbReference>
<keyword evidence="2" id="KW-0677">Repeat</keyword>
<evidence type="ECO:0000313" key="7">
    <source>
        <dbReference type="Proteomes" id="UP000719412"/>
    </source>
</evidence>
<dbReference type="Proteomes" id="UP000719412">
    <property type="component" value="Unassembled WGS sequence"/>
</dbReference>
<dbReference type="InterPro" id="IPR027417">
    <property type="entry name" value="P-loop_NTPase"/>
</dbReference>
<dbReference type="GO" id="GO:0140359">
    <property type="term" value="F:ABC-type transporter activity"/>
    <property type="evidence" value="ECO:0007669"/>
    <property type="project" value="InterPro"/>
</dbReference>
<keyword evidence="7" id="KW-1185">Reference proteome</keyword>
<keyword evidence="3" id="KW-0547">Nucleotide-binding</keyword>
<dbReference type="Pfam" id="PF00005">
    <property type="entry name" value="ABC_tran"/>
    <property type="match status" value="2"/>
</dbReference>
<name>A0A8J6HJ21_TENMO</name>
<dbReference type="GO" id="GO:0016020">
    <property type="term" value="C:membrane"/>
    <property type="evidence" value="ECO:0007669"/>
    <property type="project" value="InterPro"/>
</dbReference>
<dbReference type="AlphaFoldDB" id="A0A8J6HJ21"/>
<dbReference type="GO" id="GO:0016887">
    <property type="term" value="F:ATP hydrolysis activity"/>
    <property type="evidence" value="ECO:0007669"/>
    <property type="project" value="InterPro"/>
</dbReference>
<dbReference type="SUPFAM" id="SSF52540">
    <property type="entry name" value="P-loop containing nucleoside triphosphate hydrolases"/>
    <property type="match status" value="2"/>
</dbReference>
<dbReference type="Gene3D" id="3.40.50.300">
    <property type="entry name" value="P-loop containing nucleotide triphosphate hydrolases"/>
    <property type="match status" value="2"/>
</dbReference>
<dbReference type="PANTHER" id="PTHR19229">
    <property type="entry name" value="ATP-BINDING CASSETTE TRANSPORTER SUBFAMILY A ABCA"/>
    <property type="match status" value="1"/>
</dbReference>
<dbReference type="PANTHER" id="PTHR19229:SF36">
    <property type="entry name" value="ATP-BINDING CASSETTE SUB-FAMILY A MEMBER 2"/>
    <property type="match status" value="1"/>
</dbReference>
<dbReference type="PROSITE" id="PS50893">
    <property type="entry name" value="ABC_TRANSPORTER_2"/>
    <property type="match status" value="1"/>
</dbReference>
<dbReference type="GO" id="GO:0005319">
    <property type="term" value="F:lipid transporter activity"/>
    <property type="evidence" value="ECO:0007669"/>
    <property type="project" value="TreeGrafter"/>
</dbReference>
<dbReference type="EMBL" id="JABDTM020022584">
    <property type="protein sequence ID" value="KAH0815791.1"/>
    <property type="molecule type" value="Genomic_DNA"/>
</dbReference>
<dbReference type="InterPro" id="IPR003593">
    <property type="entry name" value="AAA+_ATPase"/>
</dbReference>
<proteinExistence type="predicted"/>
<evidence type="ECO:0000256" key="4">
    <source>
        <dbReference type="ARBA" id="ARBA00022840"/>
    </source>
</evidence>
<keyword evidence="4" id="KW-0067">ATP-binding</keyword>
<evidence type="ECO:0000256" key="1">
    <source>
        <dbReference type="ARBA" id="ARBA00022448"/>
    </source>
</evidence>
<reference evidence="6" key="1">
    <citation type="journal article" date="2020" name="J Insects Food Feed">
        <title>The yellow mealworm (Tenebrio molitor) genome: a resource for the emerging insects as food and feed industry.</title>
        <authorList>
            <person name="Eriksson T."/>
            <person name="Andere A."/>
            <person name="Kelstrup H."/>
            <person name="Emery V."/>
            <person name="Picard C."/>
        </authorList>
    </citation>
    <scope>NUCLEOTIDE SEQUENCE</scope>
    <source>
        <strain evidence="6">Stoneville</strain>
        <tissue evidence="6">Whole head</tissue>
    </source>
</reference>
<sequence>MRTAGTLRGSRWSCLALSQWGGHMAELSGPVFNQRVGKGGPSKLVVHNIKLYIITPDNPRTIIKGLYLHISVIKNANTCSTRVEYIDVDEELQTRVSSSECYIPVLRCMSTVPKDVLAERQFPPCHEPKMSLPNLVRSKISGLKKIEIKDSTYHEKSEIDEIFAHLAVGEISLWYSPFTDFTEGIIKGVQEKFQIPGEAIREFNSKEDLLKQFGKNTTATIAAVNFIGNDSIRLNYEIGMYDKYFRWNTDKLFMPTIIEDDAKTGIQWNNMIQSGSGGEDDITMGNVLLMLIFDTVIFMLLTLYIENVKPGEYGIAKPYNFFLPNLKSSDADPLLDETEIPENICIQINKLFKKYNHTVAVDNLSMNIRENEITVLLGHNGAGKTTTMSILTGMINATKGTVIINGKDIKKETDQVRKDTGLCPQHNLLFMDLTVREHLKFLAMLKGSDDIDRKIEELLVELGLDEKANSMAYTLSGGMKRKLCLGMALIGDSKVLILDEPTSGMDPESRRKIWNLLLECRKTKTILISTHFMEEADILGDRIAIMANGSLQCYDTPMRLKVQYNTGYHLSLMLTSKKYLDIISREIKKQVLGTHLLRENSDTVVYLLPLSEKYKYRAVFELLEKNKNQWNIAAISLNITTLNDVFLKAKDEIDGKNREVDGTNDNGNVYSNNEDPQLSLSLHVYGKTKVYYGGNQSSDATVLKMRELYSEAVLREGGSPVLEEDVIKGIIGTGIANIAFYKQHMIAAAEFNDTNGEILVNSMYSKNALHGVSISINLATNAIVKALFNESFSISISNTPLKPLYTEFSPSELSVINVTSIWFILMPLRVNGAGKSTTFRMLTKQLFFDKGQIAISEGLKSTSISKAEYSEKIGYCPQEDCLNYYQTGRELLYDIAHIKGYSTEDADKIIKALLNRFDLNKYADKLCLGYSGGNKRKLNCCLAFLGSPSVILLDEPTSGVDPASRRNFWKIFSYFKEHLDTSFLLSSHSMEECENLCDE</sequence>
<evidence type="ECO:0000259" key="5">
    <source>
        <dbReference type="PROSITE" id="PS50893"/>
    </source>
</evidence>
<evidence type="ECO:0000313" key="6">
    <source>
        <dbReference type="EMBL" id="KAH0815791.1"/>
    </source>
</evidence>
<dbReference type="FunFam" id="3.40.50.300:FF:000933">
    <property type="entry name" value="ABC transporter A family member 7"/>
    <property type="match status" value="1"/>
</dbReference>
<evidence type="ECO:0000256" key="2">
    <source>
        <dbReference type="ARBA" id="ARBA00022737"/>
    </source>
</evidence>
<gene>
    <name evidence="6" type="ORF">GEV33_007000</name>
</gene>
<organism evidence="6 7">
    <name type="scientific">Tenebrio molitor</name>
    <name type="common">Yellow mealworm beetle</name>
    <dbReference type="NCBI Taxonomy" id="7067"/>
    <lineage>
        <taxon>Eukaryota</taxon>
        <taxon>Metazoa</taxon>
        <taxon>Ecdysozoa</taxon>
        <taxon>Arthropoda</taxon>
        <taxon>Hexapoda</taxon>
        <taxon>Insecta</taxon>
        <taxon>Pterygota</taxon>
        <taxon>Neoptera</taxon>
        <taxon>Endopterygota</taxon>
        <taxon>Coleoptera</taxon>
        <taxon>Polyphaga</taxon>
        <taxon>Cucujiformia</taxon>
        <taxon>Tenebrionidae</taxon>
        <taxon>Tenebrio</taxon>
    </lineage>
</organism>
<comment type="caution">
    <text evidence="6">The sequence shown here is derived from an EMBL/GenBank/DDBJ whole genome shotgun (WGS) entry which is preliminary data.</text>
</comment>
<evidence type="ECO:0000256" key="3">
    <source>
        <dbReference type="ARBA" id="ARBA00022741"/>
    </source>
</evidence>